<dbReference type="AlphaFoldDB" id="A0A4Q0YZE3"/>
<dbReference type="OrthoDB" id="5296954at2"/>
<reference evidence="2 3" key="1">
    <citation type="submission" date="2017-10" db="EMBL/GenBank/DDBJ databases">
        <title>Nyctiphanis sp. nov., isolated from the stomach of the euphausiid Nyctiphanes simplex (Hansen, 1911) in the Gulf of California.</title>
        <authorList>
            <person name="Gomez-Gil B."/>
            <person name="Aguilar-Mendez M."/>
            <person name="Lopez-Cortes A."/>
            <person name="Gomez-Gutierrez J."/>
            <person name="Roque A."/>
            <person name="Lang E."/>
            <person name="Gonzalez-Castillo A."/>
        </authorList>
    </citation>
    <scope>NUCLEOTIDE SEQUENCE [LARGE SCALE GENOMIC DNA]</scope>
    <source>
        <strain evidence="2 3">CAIM 600</strain>
    </source>
</reference>
<dbReference type="Proteomes" id="UP000290287">
    <property type="component" value="Unassembled WGS sequence"/>
</dbReference>
<feature type="chain" id="PRO_5020463543" description="DUF3833 domain-containing protein" evidence="1">
    <location>
        <begin position="22"/>
        <end position="173"/>
    </location>
</feature>
<evidence type="ECO:0000313" key="3">
    <source>
        <dbReference type="Proteomes" id="UP000290287"/>
    </source>
</evidence>
<proteinExistence type="predicted"/>
<evidence type="ECO:0000313" key="2">
    <source>
        <dbReference type="EMBL" id="RXJ74589.1"/>
    </source>
</evidence>
<dbReference type="Pfam" id="PF12915">
    <property type="entry name" value="DUF3833"/>
    <property type="match status" value="1"/>
</dbReference>
<comment type="caution">
    <text evidence="2">The sequence shown here is derived from an EMBL/GenBank/DDBJ whole genome shotgun (WGS) entry which is preliminary data.</text>
</comment>
<evidence type="ECO:0008006" key="4">
    <source>
        <dbReference type="Google" id="ProtNLM"/>
    </source>
</evidence>
<accession>A0A4Q0YZE3</accession>
<protein>
    <recommendedName>
        <fullName evidence="4">DUF3833 domain-containing protein</fullName>
    </recommendedName>
</protein>
<keyword evidence="1" id="KW-0732">Signal</keyword>
<dbReference type="PROSITE" id="PS51257">
    <property type="entry name" value="PROKAR_LIPOPROTEIN"/>
    <property type="match status" value="1"/>
</dbReference>
<sequence>MKLLFTLSAALLFLTSCSAKIDDYAQNTPEFALFDYFDGQVTAWGMVQDYSGKQTRRFSVNIDGTVEGNQLTLDETFFFDDGEEQKRIWKIQRNADGTYEGTAGDVVGNAVGRSVGNAFHWVYQLEVVVDDTTYVLTMDDWLYRHDEKHLFNRTSMKKFGVEVGEVTLFFTKS</sequence>
<organism evidence="2 3">
    <name type="scientific">Veronia nyctiphanis</name>
    <dbReference type="NCBI Taxonomy" id="1278244"/>
    <lineage>
        <taxon>Bacteria</taxon>
        <taxon>Pseudomonadati</taxon>
        <taxon>Pseudomonadota</taxon>
        <taxon>Gammaproteobacteria</taxon>
        <taxon>Vibrionales</taxon>
        <taxon>Vibrionaceae</taxon>
        <taxon>Veronia</taxon>
    </lineage>
</organism>
<dbReference type="RefSeq" id="WP_129121058.1">
    <property type="nucleotide sequence ID" value="NZ_PEIB01000002.1"/>
</dbReference>
<dbReference type="EMBL" id="PEIB01000002">
    <property type="protein sequence ID" value="RXJ74589.1"/>
    <property type="molecule type" value="Genomic_DNA"/>
</dbReference>
<name>A0A4Q0YZE3_9GAMM</name>
<evidence type="ECO:0000256" key="1">
    <source>
        <dbReference type="SAM" id="SignalP"/>
    </source>
</evidence>
<keyword evidence="3" id="KW-1185">Reference proteome</keyword>
<gene>
    <name evidence="2" type="ORF">CS022_03200</name>
</gene>
<feature type="signal peptide" evidence="1">
    <location>
        <begin position="1"/>
        <end position="21"/>
    </location>
</feature>
<dbReference type="InterPro" id="IPR024409">
    <property type="entry name" value="DUF3833"/>
</dbReference>